<organism evidence="2 3">
    <name type="scientific">Azospirillum rugosum</name>
    <dbReference type="NCBI Taxonomy" id="416170"/>
    <lineage>
        <taxon>Bacteria</taxon>
        <taxon>Pseudomonadati</taxon>
        <taxon>Pseudomonadota</taxon>
        <taxon>Alphaproteobacteria</taxon>
        <taxon>Rhodospirillales</taxon>
        <taxon>Azospirillaceae</taxon>
        <taxon>Azospirillum</taxon>
    </lineage>
</organism>
<comment type="caution">
    <text evidence="2">The sequence shown here is derived from an EMBL/GenBank/DDBJ whole genome shotgun (WGS) entry which is preliminary data.</text>
</comment>
<dbReference type="EMBL" id="JAGINP010000008">
    <property type="protein sequence ID" value="MBP2292805.1"/>
    <property type="molecule type" value="Genomic_DNA"/>
</dbReference>
<accession>A0ABS4SJX4</accession>
<evidence type="ECO:0000313" key="2">
    <source>
        <dbReference type="EMBL" id="MBP2292805.1"/>
    </source>
</evidence>
<reference evidence="2 3" key="1">
    <citation type="submission" date="2021-03" db="EMBL/GenBank/DDBJ databases">
        <title>Genomic Encyclopedia of Type Strains, Phase III (KMG-III): the genomes of soil and plant-associated and newly described type strains.</title>
        <authorList>
            <person name="Whitman W."/>
        </authorList>
    </citation>
    <scope>NUCLEOTIDE SEQUENCE [LARGE SCALE GENOMIC DNA]</scope>
    <source>
        <strain evidence="2 3">IMMIB AFH-6</strain>
    </source>
</reference>
<dbReference type="RefSeq" id="WP_246500620.1">
    <property type="nucleotide sequence ID" value="NZ_JAGINP010000008.1"/>
</dbReference>
<evidence type="ECO:0000313" key="3">
    <source>
        <dbReference type="Proteomes" id="UP000781958"/>
    </source>
</evidence>
<name>A0ABS4SJX4_9PROT</name>
<keyword evidence="3" id="KW-1185">Reference proteome</keyword>
<gene>
    <name evidence="2" type="ORF">J2851_002586</name>
</gene>
<feature type="compositionally biased region" description="Basic and acidic residues" evidence="1">
    <location>
        <begin position="9"/>
        <end position="20"/>
    </location>
</feature>
<feature type="region of interest" description="Disordered" evidence="1">
    <location>
        <begin position="1"/>
        <end position="24"/>
    </location>
</feature>
<evidence type="ECO:0000256" key="1">
    <source>
        <dbReference type="SAM" id="MobiDB-lite"/>
    </source>
</evidence>
<proteinExistence type="predicted"/>
<dbReference type="Proteomes" id="UP000781958">
    <property type="component" value="Unassembled WGS sequence"/>
</dbReference>
<sequence>MQDDVFTFYDRHTPDTRSEQPEAPQLLIGTESSDRLVGGPAGDALVAGQDRLEFDDAGGLRYGDARIRAQDGGTAVDIGGHRIEMPGVQPNQLSSRDFIF</sequence>
<protein>
    <submittedName>
        <fullName evidence="2">Uncharacterized protein</fullName>
    </submittedName>
</protein>